<dbReference type="GO" id="GO:0003723">
    <property type="term" value="F:RNA binding"/>
    <property type="evidence" value="ECO:0007669"/>
    <property type="project" value="TreeGrafter"/>
</dbReference>
<dbReference type="GO" id="GO:0008380">
    <property type="term" value="P:RNA splicing"/>
    <property type="evidence" value="ECO:0007669"/>
    <property type="project" value="UniProtKB-KW"/>
</dbReference>
<evidence type="ECO:0000256" key="2">
    <source>
        <dbReference type="ARBA" id="ARBA00022664"/>
    </source>
</evidence>
<dbReference type="InterPro" id="IPR011709">
    <property type="entry name" value="DEAD-box_helicase_OB_fold"/>
</dbReference>
<keyword evidence="7" id="KW-0508">mRNA splicing</keyword>
<dbReference type="GO" id="GO:0006397">
    <property type="term" value="P:mRNA processing"/>
    <property type="evidence" value="ECO:0007669"/>
    <property type="project" value="UniProtKB-KW"/>
</dbReference>
<comment type="catalytic activity">
    <reaction evidence="8">
        <text>ATP + H2O = ADP + phosphate + H(+)</text>
        <dbReference type="Rhea" id="RHEA:13065"/>
        <dbReference type="ChEBI" id="CHEBI:15377"/>
        <dbReference type="ChEBI" id="CHEBI:15378"/>
        <dbReference type="ChEBI" id="CHEBI:30616"/>
        <dbReference type="ChEBI" id="CHEBI:43474"/>
        <dbReference type="ChEBI" id="CHEBI:456216"/>
        <dbReference type="EC" id="3.6.4.13"/>
    </reaction>
</comment>
<keyword evidence="6" id="KW-0067">ATP-binding</keyword>
<dbReference type="Pfam" id="PF04408">
    <property type="entry name" value="WHD_HA2"/>
    <property type="match status" value="1"/>
</dbReference>
<evidence type="ECO:0000259" key="10">
    <source>
        <dbReference type="PROSITE" id="PS51192"/>
    </source>
</evidence>
<dbReference type="Pfam" id="PF00270">
    <property type="entry name" value="DEAD"/>
    <property type="match status" value="1"/>
</dbReference>
<dbReference type="Gene3D" id="1.20.120.1080">
    <property type="match status" value="1"/>
</dbReference>
<feature type="compositionally biased region" description="Basic residues" evidence="9">
    <location>
        <begin position="919"/>
        <end position="931"/>
    </location>
</feature>
<dbReference type="InterPro" id="IPR027417">
    <property type="entry name" value="P-loop_NTPase"/>
</dbReference>
<keyword evidence="3" id="KW-0547">Nucleotide-binding</keyword>
<dbReference type="InterPro" id="IPR011545">
    <property type="entry name" value="DEAD/DEAH_box_helicase_dom"/>
</dbReference>
<feature type="region of interest" description="Disordered" evidence="9">
    <location>
        <begin position="838"/>
        <end position="952"/>
    </location>
</feature>
<dbReference type="Proteomes" id="UP000541610">
    <property type="component" value="Unassembled WGS sequence"/>
</dbReference>
<feature type="compositionally biased region" description="Acidic residues" evidence="9">
    <location>
        <begin position="943"/>
        <end position="952"/>
    </location>
</feature>
<feature type="compositionally biased region" description="Acidic residues" evidence="9">
    <location>
        <begin position="900"/>
        <end position="909"/>
    </location>
</feature>
<dbReference type="InterPro" id="IPR003593">
    <property type="entry name" value="AAA+_ATPase"/>
</dbReference>
<evidence type="ECO:0000313" key="12">
    <source>
        <dbReference type="Proteomes" id="UP000541610"/>
    </source>
</evidence>
<dbReference type="EC" id="3.6.4.13" evidence="1"/>
<keyword evidence="4" id="KW-0378">Hydrolase</keyword>
<evidence type="ECO:0000256" key="8">
    <source>
        <dbReference type="ARBA" id="ARBA00047984"/>
    </source>
</evidence>
<feature type="compositionally biased region" description="Low complexity" evidence="9">
    <location>
        <begin position="932"/>
        <end position="942"/>
    </location>
</feature>
<feature type="compositionally biased region" description="Basic residues" evidence="9">
    <location>
        <begin position="11"/>
        <end position="23"/>
    </location>
</feature>
<dbReference type="SUPFAM" id="SSF52540">
    <property type="entry name" value="P-loop containing nucleoside triphosphate hydrolases"/>
    <property type="match status" value="1"/>
</dbReference>
<dbReference type="Pfam" id="PF21010">
    <property type="entry name" value="HA2_C"/>
    <property type="match status" value="1"/>
</dbReference>
<dbReference type="GO" id="GO:0003724">
    <property type="term" value="F:RNA helicase activity"/>
    <property type="evidence" value="ECO:0007669"/>
    <property type="project" value="UniProtKB-EC"/>
</dbReference>
<sequence length="952" mass="106571">MAAAADESSPRRHRGGGMSRSKKGREYDRAWYDDEEGGAAHSSYLGVTDESNEKRWAEKEERYRQDQEKNRLTRQPRMSVQSRARNRDGDAWELSRLAQAGFSFRKEMAENVGDLTTDDTGERQAVVVRNYRPPFLDGRVQFSFQLEPVSVVKDPTADLPTLAKKGSRAMRHLKETQDKTKMRERFWEVAGSKIGEVMGVNSNAIQGEDEEEDEDDLGSGDEVDYRQSNQYGEALKKQKTEAVSEFAKSHTIAEQRRSLPVYEVREQFLHVLREHQVVVVVGETGSGKTTQLTQYMMEAGYHKGGIIGCTQPRRVAAVSVAKRVADETGTELGTKVGYAIRFEDVTSDETAIKYMTDGVLLRESLADKELDKYSCIIMDEAHERSLNTDVLFGVLKEVVAIRSDFRLIITSATMDAEKFSNFFKGAPTFNIPGRTFPVETLFAKTNAQDYVQAAVDQALSIHASQPEGDILIFMTGQDDIEATCILLAEGAEQVGQTRDGVKMTMAPMTILPIYSQLPSDLQGLTHCRSRRSRKLTLTSGREEQDELALAFVGDFIQSIASSTTCWRIPYPEIQRTNLANVVLLLKSLGIKDLLKFDFMDPPPQETMLNSMLQLWVLGALDDYGELTKTGQKMSQFPLDPPLSKMILCADRLGCVDEVLVVVSMLSVPSIFYRPKDRAGAQWCAKHYLQVKALRKVAEVKSQLVDIVKQQKIELSTIGLGDWDVVRTAICAGYFHNAAKLRGIGEYINLLTSVPCHLHPTSALYGMGHTPEYVVYHEVVKTAKEYMQHVTAIEPAWLAELGSKVFVLKDKNTDLAKVRKEDKKSQAEIELLYKIEEMKKSSQKHGGSSPEESDGFSTSVDNRPGGADGGCETSLKPRFLRRHQHPSQQLPSPAPPSESSYADEEDDEGADSDRYEREMKRRRRAPGRRHRSTWSASSDQAASSEEESKETTG</sequence>
<proteinExistence type="predicted"/>
<dbReference type="SMART" id="SM00382">
    <property type="entry name" value="AAA"/>
    <property type="match status" value="1"/>
</dbReference>
<dbReference type="FunFam" id="3.40.50.300:FF:000615">
    <property type="entry name" value="pre-mRNA-splicing factor ATP-dependent RNA helicase DEAH7"/>
    <property type="match status" value="1"/>
</dbReference>
<feature type="compositionally biased region" description="Acidic residues" evidence="9">
    <location>
        <begin position="207"/>
        <end position="222"/>
    </location>
</feature>
<feature type="compositionally biased region" description="Basic and acidic residues" evidence="9">
    <location>
        <begin position="51"/>
        <end position="71"/>
    </location>
</feature>
<keyword evidence="5" id="KW-0347">Helicase</keyword>
<keyword evidence="2" id="KW-0507">mRNA processing</keyword>
<dbReference type="Gene3D" id="3.40.50.300">
    <property type="entry name" value="P-loop containing nucleotide triphosphate hydrolases"/>
    <property type="match status" value="2"/>
</dbReference>
<dbReference type="GO" id="GO:0016787">
    <property type="term" value="F:hydrolase activity"/>
    <property type="evidence" value="ECO:0007669"/>
    <property type="project" value="UniProtKB-KW"/>
</dbReference>
<name>A0A7J6NJ18_PEROL</name>
<dbReference type="InterPro" id="IPR002464">
    <property type="entry name" value="DNA/RNA_helicase_DEAH_CS"/>
</dbReference>
<reference evidence="11 12" key="1">
    <citation type="submission" date="2020-04" db="EMBL/GenBank/DDBJ databases">
        <title>Perkinsus olseni comparative genomics.</title>
        <authorList>
            <person name="Bogema D.R."/>
        </authorList>
    </citation>
    <scope>NUCLEOTIDE SEQUENCE [LARGE SCALE GENOMIC DNA]</scope>
    <source>
        <strain evidence="11">00978-12</strain>
    </source>
</reference>
<accession>A0A7J6NJ18</accession>
<dbReference type="OrthoDB" id="10253254at2759"/>
<dbReference type="PROSITE" id="PS51192">
    <property type="entry name" value="HELICASE_ATP_BIND_1"/>
    <property type="match status" value="1"/>
</dbReference>
<dbReference type="SMART" id="SM00847">
    <property type="entry name" value="HA2"/>
    <property type="match status" value="1"/>
</dbReference>
<dbReference type="EMBL" id="JABANP010000343">
    <property type="protein sequence ID" value="KAF4683825.1"/>
    <property type="molecule type" value="Genomic_DNA"/>
</dbReference>
<organism evidence="11 12">
    <name type="scientific">Perkinsus olseni</name>
    <name type="common">Perkinsus atlanticus</name>
    <dbReference type="NCBI Taxonomy" id="32597"/>
    <lineage>
        <taxon>Eukaryota</taxon>
        <taxon>Sar</taxon>
        <taxon>Alveolata</taxon>
        <taxon>Perkinsozoa</taxon>
        <taxon>Perkinsea</taxon>
        <taxon>Perkinsida</taxon>
        <taxon>Perkinsidae</taxon>
        <taxon>Perkinsus</taxon>
    </lineage>
</organism>
<evidence type="ECO:0000256" key="1">
    <source>
        <dbReference type="ARBA" id="ARBA00012552"/>
    </source>
</evidence>
<dbReference type="AlphaFoldDB" id="A0A7J6NJ18"/>
<comment type="caution">
    <text evidence="11">The sequence shown here is derived from an EMBL/GenBank/DDBJ whole genome shotgun (WGS) entry which is preliminary data.</text>
</comment>
<dbReference type="InterPro" id="IPR014001">
    <property type="entry name" value="Helicase_ATP-bd"/>
</dbReference>
<dbReference type="PANTHER" id="PTHR18934:SF91">
    <property type="entry name" value="PRE-MRNA-SPLICING FACTOR ATP-DEPENDENT RNA HELICASE PRP16"/>
    <property type="match status" value="1"/>
</dbReference>
<evidence type="ECO:0000256" key="3">
    <source>
        <dbReference type="ARBA" id="ARBA00022741"/>
    </source>
</evidence>
<dbReference type="InterPro" id="IPR007502">
    <property type="entry name" value="Helicase-assoc_dom"/>
</dbReference>
<dbReference type="FunFam" id="1.20.120.1080:FF:000001">
    <property type="entry name" value="Pre-mRNA-splicing factor ATP-dependent RNA helicase"/>
    <property type="match status" value="1"/>
</dbReference>
<evidence type="ECO:0000256" key="9">
    <source>
        <dbReference type="SAM" id="MobiDB-lite"/>
    </source>
</evidence>
<feature type="region of interest" description="Disordered" evidence="9">
    <location>
        <begin position="205"/>
        <end position="224"/>
    </location>
</feature>
<feature type="domain" description="Helicase ATP-binding" evidence="10">
    <location>
        <begin position="269"/>
        <end position="432"/>
    </location>
</feature>
<dbReference type="PANTHER" id="PTHR18934">
    <property type="entry name" value="ATP-DEPENDENT RNA HELICASE"/>
    <property type="match status" value="1"/>
</dbReference>
<dbReference type="GO" id="GO:0005524">
    <property type="term" value="F:ATP binding"/>
    <property type="evidence" value="ECO:0007669"/>
    <property type="project" value="UniProtKB-KW"/>
</dbReference>
<evidence type="ECO:0000256" key="4">
    <source>
        <dbReference type="ARBA" id="ARBA00022801"/>
    </source>
</evidence>
<feature type="region of interest" description="Disordered" evidence="9">
    <location>
        <begin position="1"/>
        <end position="90"/>
    </location>
</feature>
<dbReference type="InterPro" id="IPR048333">
    <property type="entry name" value="HA2_WH"/>
</dbReference>
<dbReference type="Pfam" id="PF07717">
    <property type="entry name" value="OB_NTP_bind"/>
    <property type="match status" value="1"/>
</dbReference>
<evidence type="ECO:0000256" key="5">
    <source>
        <dbReference type="ARBA" id="ARBA00022806"/>
    </source>
</evidence>
<evidence type="ECO:0000256" key="6">
    <source>
        <dbReference type="ARBA" id="ARBA00022840"/>
    </source>
</evidence>
<evidence type="ECO:0000256" key="7">
    <source>
        <dbReference type="ARBA" id="ARBA00023187"/>
    </source>
</evidence>
<dbReference type="PROSITE" id="PS00690">
    <property type="entry name" value="DEAH_ATP_HELICASE"/>
    <property type="match status" value="1"/>
</dbReference>
<gene>
    <name evidence="11" type="ORF">FOZ60_008561</name>
</gene>
<dbReference type="SMART" id="SM00487">
    <property type="entry name" value="DEXDc"/>
    <property type="match status" value="1"/>
</dbReference>
<protein>
    <recommendedName>
        <fullName evidence="1">RNA helicase</fullName>
        <ecNumber evidence="1">3.6.4.13</ecNumber>
    </recommendedName>
</protein>
<evidence type="ECO:0000313" key="11">
    <source>
        <dbReference type="EMBL" id="KAF4683825.1"/>
    </source>
</evidence>